<feature type="domain" description="Methyltransferase type 11" evidence="1">
    <location>
        <begin position="51"/>
        <end position="144"/>
    </location>
</feature>
<evidence type="ECO:0000313" key="3">
    <source>
        <dbReference type="Proteomes" id="UP001501710"/>
    </source>
</evidence>
<proteinExistence type="predicted"/>
<sequence>MIGGATDTAEMSDLSHPIFARLYPRLDAGCAKAGGDAHRAELLAGASGRVLEVGAGYGANFAHYPPEVTGVVAVEPEPRLRARAGFSAAAASVPVTVRPGLAEHLDEDDASFDVAVASLVLCSVRDPVRALAELRRVLKPGGELRYYEHVRGRTPGKVRFQRYADLLWPFLAAGCHVSRPTDEWIAGSGFTVRDERRFEFPSGRANPASPHVIGVAIRD</sequence>
<protein>
    <submittedName>
        <fullName evidence="2">Class I SAM-dependent methyltransferase</fullName>
    </submittedName>
</protein>
<evidence type="ECO:0000313" key="2">
    <source>
        <dbReference type="EMBL" id="GAA4241254.1"/>
    </source>
</evidence>
<dbReference type="GO" id="GO:0008168">
    <property type="term" value="F:methyltransferase activity"/>
    <property type="evidence" value="ECO:0007669"/>
    <property type="project" value="UniProtKB-KW"/>
</dbReference>
<dbReference type="EMBL" id="BAABAS010000027">
    <property type="protein sequence ID" value="GAA4241254.1"/>
    <property type="molecule type" value="Genomic_DNA"/>
</dbReference>
<dbReference type="PANTHER" id="PTHR45036:SF1">
    <property type="entry name" value="METHYLTRANSFERASE LIKE 7A"/>
    <property type="match status" value="1"/>
</dbReference>
<name>A0ABP8CNH5_9ACTN</name>
<dbReference type="GO" id="GO:0032259">
    <property type="term" value="P:methylation"/>
    <property type="evidence" value="ECO:0007669"/>
    <property type="project" value="UniProtKB-KW"/>
</dbReference>
<dbReference type="InterPro" id="IPR052356">
    <property type="entry name" value="Thiol_S-MT"/>
</dbReference>
<dbReference type="PANTHER" id="PTHR45036">
    <property type="entry name" value="METHYLTRANSFERASE LIKE 7B"/>
    <property type="match status" value="1"/>
</dbReference>
<reference evidence="3" key="1">
    <citation type="journal article" date="2019" name="Int. J. Syst. Evol. Microbiol.">
        <title>The Global Catalogue of Microorganisms (GCM) 10K type strain sequencing project: providing services to taxonomists for standard genome sequencing and annotation.</title>
        <authorList>
            <consortium name="The Broad Institute Genomics Platform"/>
            <consortium name="The Broad Institute Genome Sequencing Center for Infectious Disease"/>
            <person name="Wu L."/>
            <person name="Ma J."/>
        </authorList>
    </citation>
    <scope>NUCLEOTIDE SEQUENCE [LARGE SCALE GENOMIC DNA]</scope>
    <source>
        <strain evidence="3">JCM 17440</strain>
    </source>
</reference>
<keyword evidence="3" id="KW-1185">Reference proteome</keyword>
<organism evidence="2 3">
    <name type="scientific">Actinomadura meridiana</name>
    <dbReference type="NCBI Taxonomy" id="559626"/>
    <lineage>
        <taxon>Bacteria</taxon>
        <taxon>Bacillati</taxon>
        <taxon>Actinomycetota</taxon>
        <taxon>Actinomycetes</taxon>
        <taxon>Streptosporangiales</taxon>
        <taxon>Thermomonosporaceae</taxon>
        <taxon>Actinomadura</taxon>
    </lineage>
</organism>
<dbReference type="InterPro" id="IPR029063">
    <property type="entry name" value="SAM-dependent_MTases_sf"/>
</dbReference>
<dbReference type="CDD" id="cd02440">
    <property type="entry name" value="AdoMet_MTases"/>
    <property type="match status" value="1"/>
</dbReference>
<dbReference type="Gene3D" id="3.40.50.150">
    <property type="entry name" value="Vaccinia Virus protein VP39"/>
    <property type="match status" value="1"/>
</dbReference>
<gene>
    <name evidence="2" type="ORF">GCM10022254_69350</name>
</gene>
<dbReference type="Pfam" id="PF08241">
    <property type="entry name" value="Methyltransf_11"/>
    <property type="match status" value="1"/>
</dbReference>
<keyword evidence="2" id="KW-0489">Methyltransferase</keyword>
<dbReference type="SUPFAM" id="SSF53335">
    <property type="entry name" value="S-adenosyl-L-methionine-dependent methyltransferases"/>
    <property type="match status" value="1"/>
</dbReference>
<dbReference type="Proteomes" id="UP001501710">
    <property type="component" value="Unassembled WGS sequence"/>
</dbReference>
<comment type="caution">
    <text evidence="2">The sequence shown here is derived from an EMBL/GenBank/DDBJ whole genome shotgun (WGS) entry which is preliminary data.</text>
</comment>
<evidence type="ECO:0000259" key="1">
    <source>
        <dbReference type="Pfam" id="PF08241"/>
    </source>
</evidence>
<dbReference type="InterPro" id="IPR013216">
    <property type="entry name" value="Methyltransf_11"/>
</dbReference>
<keyword evidence="2" id="KW-0808">Transferase</keyword>
<accession>A0ABP8CNH5</accession>